<comment type="caution">
    <text evidence="2">The sequence shown here is derived from an EMBL/GenBank/DDBJ whole genome shotgun (WGS) entry which is preliminary data.</text>
</comment>
<evidence type="ECO:0000259" key="1">
    <source>
        <dbReference type="Pfam" id="PF04053"/>
    </source>
</evidence>
<dbReference type="EMBL" id="JAGFBS010000041">
    <property type="protein sequence ID" value="KAG6371037.1"/>
    <property type="molecule type" value="Genomic_DNA"/>
</dbReference>
<dbReference type="Proteomes" id="UP000683000">
    <property type="component" value="Unassembled WGS sequence"/>
</dbReference>
<dbReference type="InterPro" id="IPR006692">
    <property type="entry name" value="Beta-prop_COPA/B_2nd"/>
</dbReference>
<evidence type="ECO:0000313" key="2">
    <source>
        <dbReference type="EMBL" id="KAG6371037.1"/>
    </source>
</evidence>
<evidence type="ECO:0000313" key="3">
    <source>
        <dbReference type="Proteomes" id="UP000683000"/>
    </source>
</evidence>
<dbReference type="GO" id="GO:0005198">
    <property type="term" value="F:structural molecule activity"/>
    <property type="evidence" value="ECO:0007669"/>
    <property type="project" value="InterPro"/>
</dbReference>
<accession>A0A8I2YFT4</accession>
<dbReference type="AlphaFoldDB" id="A0A8I2YFT4"/>
<protein>
    <submittedName>
        <fullName evidence="2">Coatomer WD associated region-domain-containing protein</fullName>
    </submittedName>
</protein>
<dbReference type="OrthoDB" id="2655508at2759"/>
<dbReference type="Pfam" id="PF04053">
    <property type="entry name" value="B-prop_COPA_B_2nd"/>
    <property type="match status" value="1"/>
</dbReference>
<sequence length="251" mass="27491">MKGSGSWSIDGLHGGSLLGARGQGFVVFWDWESGEIVGRIDVYWSGTGSLGVAITSEDSSYILRFNRDVHNAKLEEGVEVMDEGVEEAFDIVSEPSNNTRSIMTAKSVGGCFIYTTVGNRVNYFVGNESYTISLSDMYVLLEQVSSLADFFQTYVHPWLHTSTQPGMPCRGDECLLLCLVLKNDMGAAAKILLTLPKEQLNKVARFLEGRVGLSPRSRDGCLLARHDVKDLKELAMQVTNDPDIRSVIAAG</sequence>
<dbReference type="GO" id="GO:0030117">
    <property type="term" value="C:membrane coat"/>
    <property type="evidence" value="ECO:0007669"/>
    <property type="project" value="InterPro"/>
</dbReference>
<proteinExistence type="predicted"/>
<reference evidence="2" key="1">
    <citation type="submission" date="2021-03" db="EMBL/GenBank/DDBJ databases">
        <title>Evolutionary innovations through gain and loss of genes in the ectomycorrhizal Boletales.</title>
        <authorList>
            <person name="Wu G."/>
            <person name="Miyauchi S."/>
            <person name="Morin E."/>
            <person name="Yang Z.-L."/>
            <person name="Xu J."/>
            <person name="Martin F.M."/>
        </authorList>
    </citation>
    <scope>NUCLEOTIDE SEQUENCE</scope>
    <source>
        <strain evidence="2">BR01</strain>
    </source>
</reference>
<organism evidence="2 3">
    <name type="scientific">Boletus reticuloceps</name>
    <dbReference type="NCBI Taxonomy" id="495285"/>
    <lineage>
        <taxon>Eukaryota</taxon>
        <taxon>Fungi</taxon>
        <taxon>Dikarya</taxon>
        <taxon>Basidiomycota</taxon>
        <taxon>Agaricomycotina</taxon>
        <taxon>Agaricomycetes</taxon>
        <taxon>Agaricomycetidae</taxon>
        <taxon>Boletales</taxon>
        <taxon>Boletineae</taxon>
        <taxon>Boletaceae</taxon>
        <taxon>Boletoideae</taxon>
        <taxon>Boletus</taxon>
    </lineage>
</organism>
<gene>
    <name evidence="2" type="ORF">JVT61DRAFT_10760</name>
</gene>
<keyword evidence="3" id="KW-1185">Reference proteome</keyword>
<name>A0A8I2YFT4_9AGAM</name>
<feature type="domain" description="COPA/B second beta-propeller" evidence="1">
    <location>
        <begin position="9"/>
        <end position="138"/>
    </location>
</feature>
<dbReference type="GO" id="GO:0016192">
    <property type="term" value="P:vesicle-mediated transport"/>
    <property type="evidence" value="ECO:0007669"/>
    <property type="project" value="InterPro"/>
</dbReference>
<dbReference type="GO" id="GO:0006886">
    <property type="term" value="P:intracellular protein transport"/>
    <property type="evidence" value="ECO:0007669"/>
    <property type="project" value="InterPro"/>
</dbReference>